<dbReference type="SMART" id="SM00433">
    <property type="entry name" value="TOP2c"/>
    <property type="match status" value="1"/>
</dbReference>
<dbReference type="InterPro" id="IPR000565">
    <property type="entry name" value="Topo_IIA_B"/>
</dbReference>
<comment type="catalytic activity">
    <reaction evidence="1 10">
        <text>ATP-dependent breakage, passage and rejoining of double-stranded DNA.</text>
        <dbReference type="EC" id="5.6.2.2"/>
    </reaction>
</comment>
<dbReference type="CDD" id="cd16928">
    <property type="entry name" value="HATPase_GyrB-like"/>
    <property type="match status" value="1"/>
</dbReference>
<dbReference type="GO" id="GO:0005737">
    <property type="term" value="C:cytoplasm"/>
    <property type="evidence" value="ECO:0007669"/>
    <property type="project" value="UniProtKB-SubCell"/>
</dbReference>
<dbReference type="InterPro" id="IPR034160">
    <property type="entry name" value="TOPRIM_GyrB"/>
</dbReference>
<dbReference type="FunFam" id="3.30.230.10:FF:000005">
    <property type="entry name" value="DNA gyrase subunit B"/>
    <property type="match status" value="1"/>
</dbReference>
<dbReference type="InterPro" id="IPR013506">
    <property type="entry name" value="Topo_IIA_bsu_dom2"/>
</dbReference>
<keyword evidence="7 10" id="KW-0799">Topoisomerase</keyword>
<dbReference type="Gene3D" id="3.30.230.10">
    <property type="match status" value="1"/>
</dbReference>
<dbReference type="GO" id="GO:0034335">
    <property type="term" value="F:DNA negative supercoiling activity"/>
    <property type="evidence" value="ECO:0007669"/>
    <property type="project" value="UniProtKB-ARBA"/>
</dbReference>
<evidence type="ECO:0000313" key="13">
    <source>
        <dbReference type="EMBL" id="GEM90817.1"/>
    </source>
</evidence>
<comment type="function">
    <text evidence="10">A type II topoisomerase that negatively supercoils closed circular double-stranded (ds) DNA in an ATP-dependent manner to modulate DNA topology and maintain chromosomes in an underwound state. Negative supercoiling favors strand separation, and DNA replication, transcription, recombination and repair, all of which involve strand separation. Also able to catalyze the interconversion of other topological isomers of dsDNA rings, including catenanes and knotted rings. Type II topoisomerases break and join 2 DNA strands simultaneously in an ATP-dependent manner.</text>
</comment>
<feature type="domain" description="Toprim" evidence="12">
    <location>
        <begin position="418"/>
        <end position="537"/>
    </location>
</feature>
<dbReference type="PANTHER" id="PTHR45866:SF1">
    <property type="entry name" value="DNA GYRASE SUBUNIT B, MITOCHONDRIAL"/>
    <property type="match status" value="1"/>
</dbReference>
<evidence type="ECO:0000256" key="6">
    <source>
        <dbReference type="ARBA" id="ARBA00022842"/>
    </source>
</evidence>
<feature type="binding site" evidence="10">
    <location>
        <position position="502"/>
    </location>
    <ligand>
        <name>Mg(2+)</name>
        <dbReference type="ChEBI" id="CHEBI:18420"/>
        <label>2</label>
    </ligand>
</feature>
<organism evidence="13 14">
    <name type="scientific">Oceanithermus desulfurans NBRC 100063</name>
    <dbReference type="NCBI Taxonomy" id="1227550"/>
    <lineage>
        <taxon>Bacteria</taxon>
        <taxon>Thermotogati</taxon>
        <taxon>Deinococcota</taxon>
        <taxon>Deinococci</taxon>
        <taxon>Thermales</taxon>
        <taxon>Thermaceae</taxon>
        <taxon>Oceanithermus</taxon>
    </lineage>
</organism>
<dbReference type="Gene3D" id="3.40.50.670">
    <property type="match status" value="1"/>
</dbReference>
<dbReference type="HAMAP" id="MF_01898">
    <property type="entry name" value="GyrB"/>
    <property type="match status" value="1"/>
</dbReference>
<dbReference type="InterPro" id="IPR014721">
    <property type="entry name" value="Ribsml_uS5_D2-typ_fold_subgr"/>
</dbReference>
<dbReference type="PROSITE" id="PS50880">
    <property type="entry name" value="TOPRIM"/>
    <property type="match status" value="1"/>
</dbReference>
<evidence type="ECO:0000256" key="5">
    <source>
        <dbReference type="ARBA" id="ARBA00022840"/>
    </source>
</evidence>
<sequence>MGNYDASSIKVLKGLEGVRKRPAMYIAGTGTDGFHQLLTEILDNSVDEALAGYADTIKVTLHRDGSASVEDNGRGIPVDVMAGEGKPAVEVIYTELHAGGKFEEGAYKVSGGLHGVGASVVNALTDWMVVEVWRGGKHYRIEFARGEVKKPLEVVGKAPKGKTGTRVHFMPDATIFEEGLEFDYRRVRRRVREVSYLAGGLRIELSDERSGKQEVFHDKGGVASFARALAEGEDLLYDKPGRLSGQVDEVEVDVGFIHTKGYTTQLLSYANMIPTRDGGVHLSGFRGAYTRAMNQYAKKAGLQKNGQPKPSGDDLLEGLFAVISVKIPQPQFEGQTKGKLLNPEAERAVSSVVYEKLMDFLESNPRIAKTIYDKAQRAAQAREAARKARELVRRQNPLESDDLPGKLADCQTEEPDEAELFIVEGDSAGGSAKQGRDRRFQAILPLRGKILNVEKANLQKALKNNEVRAMIAAIGAGIQGTGDEAHFDIDSVRYHKIILMTDADVDGSHIRTLLLTFFYRFMRPIIDHGYLYIAQPPLYKLKVGRRSEYIFDDEALKAALKKVGDKKYEIQRFKGLGEMNPEQLWETTMNPETRVLKQVTVEDALYASEIFEDLMGADVQPRREFIEENARFAELDV</sequence>
<keyword evidence="10" id="KW-0963">Cytoplasm</keyword>
<dbReference type="FunFam" id="3.40.50.670:FF:000002">
    <property type="entry name" value="DNA gyrase subunit B"/>
    <property type="match status" value="1"/>
</dbReference>
<dbReference type="AlphaFoldDB" id="A0A511RP11"/>
<dbReference type="GO" id="GO:0046872">
    <property type="term" value="F:metal ion binding"/>
    <property type="evidence" value="ECO:0007669"/>
    <property type="project" value="UniProtKB-KW"/>
</dbReference>
<evidence type="ECO:0000256" key="9">
    <source>
        <dbReference type="ARBA" id="ARBA00023235"/>
    </source>
</evidence>
<keyword evidence="3 10" id="KW-0479">Metal-binding</keyword>
<dbReference type="InterPro" id="IPR036890">
    <property type="entry name" value="HATPase_C_sf"/>
</dbReference>
<feature type="site" description="Interaction with DNA" evidence="10">
    <location>
        <position position="449"/>
    </location>
</feature>
<dbReference type="Gene3D" id="3.30.565.10">
    <property type="entry name" value="Histidine kinase-like ATPase, C-terminal domain"/>
    <property type="match status" value="1"/>
</dbReference>
<dbReference type="SMART" id="SM00387">
    <property type="entry name" value="HATPase_c"/>
    <property type="match status" value="1"/>
</dbReference>
<evidence type="ECO:0000256" key="8">
    <source>
        <dbReference type="ARBA" id="ARBA00023125"/>
    </source>
</evidence>
<dbReference type="SUPFAM" id="SSF54211">
    <property type="entry name" value="Ribosomal protein S5 domain 2-like"/>
    <property type="match status" value="1"/>
</dbReference>
<evidence type="ECO:0000256" key="1">
    <source>
        <dbReference type="ARBA" id="ARBA00000185"/>
    </source>
</evidence>
<dbReference type="Pfam" id="PF00204">
    <property type="entry name" value="DNA_gyraseB"/>
    <property type="match status" value="1"/>
</dbReference>
<evidence type="ECO:0000256" key="10">
    <source>
        <dbReference type="HAMAP-Rule" id="MF_01898"/>
    </source>
</evidence>
<dbReference type="Pfam" id="PF00986">
    <property type="entry name" value="DNA_gyraseB_C"/>
    <property type="match status" value="1"/>
</dbReference>
<name>A0A511RP11_9DEIN</name>
<evidence type="ECO:0000256" key="11">
    <source>
        <dbReference type="SAM" id="MobiDB-lite"/>
    </source>
</evidence>
<dbReference type="PROSITE" id="PS00177">
    <property type="entry name" value="TOPOISOMERASE_II"/>
    <property type="match status" value="1"/>
</dbReference>
<gene>
    <name evidence="10 13" type="primary">gyrB</name>
    <name evidence="13" type="ORF">ODE01S_22510</name>
</gene>
<dbReference type="Pfam" id="PF01751">
    <property type="entry name" value="Toprim"/>
    <property type="match status" value="1"/>
</dbReference>
<dbReference type="SUPFAM" id="SSF56719">
    <property type="entry name" value="Type II DNA topoisomerase"/>
    <property type="match status" value="1"/>
</dbReference>
<feature type="region of interest" description="Disordered" evidence="11">
    <location>
        <begin position="387"/>
        <end position="409"/>
    </location>
</feature>
<dbReference type="OrthoDB" id="9802808at2"/>
<dbReference type="Pfam" id="PF02518">
    <property type="entry name" value="HATPase_c"/>
    <property type="match status" value="1"/>
</dbReference>
<protein>
    <recommendedName>
        <fullName evidence="10">DNA gyrase subunit B</fullName>
        <ecNumber evidence="10">5.6.2.2</ecNumber>
    </recommendedName>
</protein>
<keyword evidence="8" id="KW-0238">DNA-binding</keyword>
<feature type="binding site" evidence="10">
    <location>
        <position position="502"/>
    </location>
    <ligand>
        <name>Mg(2+)</name>
        <dbReference type="ChEBI" id="CHEBI:18420"/>
        <label>1</label>
        <note>catalytic</note>
    </ligand>
</feature>
<comment type="caution">
    <text evidence="13">The sequence shown here is derived from an EMBL/GenBank/DDBJ whole genome shotgun (WGS) entry which is preliminary data.</text>
</comment>
<dbReference type="GO" id="GO:0005524">
    <property type="term" value="F:ATP binding"/>
    <property type="evidence" value="ECO:0007669"/>
    <property type="project" value="UniProtKB-UniRule"/>
</dbReference>
<keyword evidence="6 10" id="KW-0460">Magnesium</keyword>
<dbReference type="EMBL" id="BJXN01000023">
    <property type="protein sequence ID" value="GEM90817.1"/>
    <property type="molecule type" value="Genomic_DNA"/>
</dbReference>
<accession>A0A511RP11</accession>
<comment type="cofactor">
    <cofactor evidence="10">
        <name>Mg(2+)</name>
        <dbReference type="ChEBI" id="CHEBI:18420"/>
    </cofactor>
    <cofactor evidence="10">
        <name>Mn(2+)</name>
        <dbReference type="ChEBI" id="CHEBI:29035"/>
    </cofactor>
    <cofactor evidence="10">
        <name>Ca(2+)</name>
        <dbReference type="ChEBI" id="CHEBI:29108"/>
    </cofactor>
    <text evidence="10">Binds two Mg(2+) per subunit. The magnesium ions form salt bridges with both the protein and the DNA. Can also accept other divalent metal cations, such as Mn(2+) or Ca(2+).</text>
</comment>
<keyword evidence="5 10" id="KW-0067">ATP-binding</keyword>
<evidence type="ECO:0000256" key="4">
    <source>
        <dbReference type="ARBA" id="ARBA00022741"/>
    </source>
</evidence>
<dbReference type="InterPro" id="IPR018522">
    <property type="entry name" value="TopoIIA_CS"/>
</dbReference>
<dbReference type="PANTHER" id="PTHR45866">
    <property type="entry name" value="DNA GYRASE/TOPOISOMERASE SUBUNIT B"/>
    <property type="match status" value="1"/>
</dbReference>
<dbReference type="GO" id="GO:0006261">
    <property type="term" value="P:DNA-templated DNA replication"/>
    <property type="evidence" value="ECO:0007669"/>
    <property type="project" value="UniProtKB-UniRule"/>
</dbReference>
<dbReference type="NCBIfam" id="NF011501">
    <property type="entry name" value="PRK14939.1"/>
    <property type="match status" value="1"/>
</dbReference>
<comment type="subunit">
    <text evidence="10">Heterotetramer, composed of two GyrA and two GyrB chains. In the heterotetramer, GyrA contains the active site tyrosine that forms a transient covalent intermediate with DNA, while GyrB binds cofactors and catalyzes ATP hydrolysis.</text>
</comment>
<dbReference type="InterPro" id="IPR002288">
    <property type="entry name" value="DNA_gyrase_B_C"/>
</dbReference>
<dbReference type="CDD" id="cd00822">
    <property type="entry name" value="TopoII_Trans_DNA_gyrase"/>
    <property type="match status" value="1"/>
</dbReference>
<evidence type="ECO:0000259" key="12">
    <source>
        <dbReference type="PROSITE" id="PS50880"/>
    </source>
</evidence>
<feature type="binding site" evidence="10">
    <location>
        <position position="424"/>
    </location>
    <ligand>
        <name>Mg(2+)</name>
        <dbReference type="ChEBI" id="CHEBI:18420"/>
        <label>1</label>
        <note>catalytic</note>
    </ligand>
</feature>
<comment type="similarity">
    <text evidence="2 10">Belongs to the type II topoisomerase GyrB family.</text>
</comment>
<evidence type="ECO:0000256" key="3">
    <source>
        <dbReference type="ARBA" id="ARBA00022723"/>
    </source>
</evidence>
<dbReference type="GO" id="GO:0003677">
    <property type="term" value="F:DNA binding"/>
    <property type="evidence" value="ECO:0007669"/>
    <property type="project" value="UniProtKB-KW"/>
</dbReference>
<dbReference type="InterPro" id="IPR013759">
    <property type="entry name" value="Topo_IIA_B_C"/>
</dbReference>
<dbReference type="InterPro" id="IPR013760">
    <property type="entry name" value="Topo_IIA-like_dom_sf"/>
</dbReference>
<comment type="subcellular location">
    <subcellularLocation>
        <location evidence="10">Cytoplasm</location>
    </subcellularLocation>
</comment>
<evidence type="ECO:0000256" key="7">
    <source>
        <dbReference type="ARBA" id="ARBA00023029"/>
    </source>
</evidence>
<dbReference type="InterPro" id="IPR001241">
    <property type="entry name" value="Topo_IIA"/>
</dbReference>
<dbReference type="InterPro" id="IPR003594">
    <property type="entry name" value="HATPase_dom"/>
</dbReference>
<dbReference type="InterPro" id="IPR006171">
    <property type="entry name" value="TOPRIM_dom"/>
</dbReference>
<keyword evidence="4 10" id="KW-0547">Nucleotide-binding</keyword>
<dbReference type="SUPFAM" id="SSF55874">
    <property type="entry name" value="ATPase domain of HSP90 chaperone/DNA topoisomerase II/histidine kinase"/>
    <property type="match status" value="1"/>
</dbReference>
<dbReference type="GO" id="GO:0006265">
    <property type="term" value="P:DNA topological change"/>
    <property type="evidence" value="ECO:0007669"/>
    <property type="project" value="UniProtKB-UniRule"/>
</dbReference>
<dbReference type="FunFam" id="3.30.565.10:FF:000002">
    <property type="entry name" value="DNA gyrase subunit B"/>
    <property type="match status" value="1"/>
</dbReference>
<dbReference type="PRINTS" id="PR01159">
    <property type="entry name" value="DNAGYRASEB"/>
</dbReference>
<dbReference type="PRINTS" id="PR00418">
    <property type="entry name" value="TPI2FAMILY"/>
</dbReference>
<dbReference type="InterPro" id="IPR011557">
    <property type="entry name" value="GyrB"/>
</dbReference>
<feature type="binding site" evidence="10">
    <location>
        <position position="504"/>
    </location>
    <ligand>
        <name>Mg(2+)</name>
        <dbReference type="ChEBI" id="CHEBI:18420"/>
        <label>2</label>
    </ligand>
</feature>
<keyword evidence="9 10" id="KW-0413">Isomerase</keyword>
<dbReference type="GO" id="GO:0005694">
    <property type="term" value="C:chromosome"/>
    <property type="evidence" value="ECO:0007669"/>
    <property type="project" value="InterPro"/>
</dbReference>
<dbReference type="CDD" id="cd03366">
    <property type="entry name" value="TOPRIM_TopoIIA_GyrB"/>
    <property type="match status" value="1"/>
</dbReference>
<feature type="site" description="Interaction with DNA" evidence="10">
    <location>
        <position position="452"/>
    </location>
</feature>
<evidence type="ECO:0000313" key="14">
    <source>
        <dbReference type="Proteomes" id="UP000321827"/>
    </source>
</evidence>
<reference evidence="13 14" key="1">
    <citation type="submission" date="2019-07" db="EMBL/GenBank/DDBJ databases">
        <title>Whole genome shotgun sequence of Oceanithermus desulfurans NBRC 100063.</title>
        <authorList>
            <person name="Hosoyama A."/>
            <person name="Uohara A."/>
            <person name="Ohji S."/>
            <person name="Ichikawa N."/>
        </authorList>
    </citation>
    <scope>NUCLEOTIDE SEQUENCE [LARGE SCALE GENOMIC DNA]</scope>
    <source>
        <strain evidence="13 14">NBRC 100063</strain>
    </source>
</reference>
<dbReference type="EC" id="5.6.2.2" evidence="10"/>
<evidence type="ECO:0000256" key="2">
    <source>
        <dbReference type="ARBA" id="ARBA00010708"/>
    </source>
</evidence>
<dbReference type="Proteomes" id="UP000321827">
    <property type="component" value="Unassembled WGS sequence"/>
</dbReference>
<proteinExistence type="inferred from homology"/>
<dbReference type="NCBIfam" id="NF004189">
    <property type="entry name" value="PRK05644.1"/>
    <property type="match status" value="1"/>
</dbReference>
<dbReference type="InterPro" id="IPR020568">
    <property type="entry name" value="Ribosomal_Su5_D2-typ_SF"/>
</dbReference>
<dbReference type="RefSeq" id="WP_147148907.1">
    <property type="nucleotide sequence ID" value="NZ_BJXN01000023.1"/>
</dbReference>
<comment type="miscellaneous">
    <text evidence="10">Few gyrases are as efficient as E.coli at forming negative supercoils. Not all organisms have 2 type II topoisomerases; in organisms with a single type II topoisomerase this enzyme also has to decatenate newly replicated chromosomes.</text>
</comment>